<gene>
    <name evidence="2" type="ORF">GKC33_05550</name>
    <name evidence="1" type="ORF">GKC34_00410</name>
</gene>
<accession>A0A6A8LM37</accession>
<dbReference type="AlphaFoldDB" id="A0A6A8LM37"/>
<sequence length="239" mass="28001">MTNKKGLIDMANVSYATGNISFSEKFSNKYRQLLIDWGSTRDFDFYDFDDLEIVDGLKDGGEFSLDFTGSGRWNWENNLKWLITDDPNYVDTVSEYQKELVQALYQEKEEIEIMFTDYEPGAGFIVDQAGTLNVIKNERGYYELSFNETSNQGYDFNDFNRIELEFEDGYILKGGESEIEEKLQEIYQEYRAKIKGNFEQFKKDCFNYIENSEDTKGGIIIDKILYPDYLLEEVYDFVG</sequence>
<name>A0A6A8LM37_9LACO</name>
<reference evidence="3 4" key="1">
    <citation type="submission" date="2019-11" db="EMBL/GenBank/DDBJ databases">
        <title>Draft Genome Sequence of Plant Growth-Promoting Rhizosphere-Associated Bacteria.</title>
        <authorList>
            <person name="Vasilyev I.Y."/>
            <person name="Radchenko V."/>
            <person name="Ilnitskaya E.V."/>
        </authorList>
    </citation>
    <scope>NUCLEOTIDE SEQUENCE [LARGE SCALE GENOMIC DNA]</scope>
    <source>
        <strain evidence="2 4">VRA_01-1sq_f</strain>
        <strain evidence="1 3">VRA_1sq_f</strain>
    </source>
</reference>
<evidence type="ECO:0000313" key="1">
    <source>
        <dbReference type="EMBL" id="MSE04341.1"/>
    </source>
</evidence>
<evidence type="ECO:0000313" key="2">
    <source>
        <dbReference type="EMBL" id="MSE08196.1"/>
    </source>
</evidence>
<dbReference type="Proteomes" id="UP000437575">
    <property type="component" value="Unassembled WGS sequence"/>
</dbReference>
<organism evidence="1 3">
    <name type="scientific">Ligilactobacillus salivarius</name>
    <dbReference type="NCBI Taxonomy" id="1624"/>
    <lineage>
        <taxon>Bacteria</taxon>
        <taxon>Bacillati</taxon>
        <taxon>Bacillota</taxon>
        <taxon>Bacilli</taxon>
        <taxon>Lactobacillales</taxon>
        <taxon>Lactobacillaceae</taxon>
        <taxon>Ligilactobacillus</taxon>
    </lineage>
</organism>
<dbReference type="Proteomes" id="UP000467635">
    <property type="component" value="Unassembled WGS sequence"/>
</dbReference>
<comment type="caution">
    <text evidence="1">The sequence shown here is derived from an EMBL/GenBank/DDBJ whole genome shotgun (WGS) entry which is preliminary data.</text>
</comment>
<protein>
    <submittedName>
        <fullName evidence="1">Uncharacterized protein</fullName>
    </submittedName>
</protein>
<dbReference type="EMBL" id="WKKZ01000001">
    <property type="protein sequence ID" value="MSE04341.1"/>
    <property type="molecule type" value="Genomic_DNA"/>
</dbReference>
<proteinExistence type="predicted"/>
<evidence type="ECO:0000313" key="4">
    <source>
        <dbReference type="Proteomes" id="UP000467635"/>
    </source>
</evidence>
<dbReference type="EMBL" id="WKKX01000195">
    <property type="protein sequence ID" value="MSE08196.1"/>
    <property type="molecule type" value="Genomic_DNA"/>
</dbReference>
<evidence type="ECO:0000313" key="3">
    <source>
        <dbReference type="Proteomes" id="UP000437575"/>
    </source>
</evidence>